<dbReference type="RefSeq" id="YP_006990219.1">
    <property type="nucleotide sequence ID" value="NC_019416.1"/>
</dbReference>
<dbReference type="OrthoDB" id="25868at10239"/>
<evidence type="ECO:0000313" key="1">
    <source>
        <dbReference type="EMBL" id="AFV51456.1"/>
    </source>
</evidence>
<organism evidence="1 2">
    <name type="scientific">Stenotrophomonas phage IME15</name>
    <dbReference type="NCBI Taxonomy" id="1239382"/>
    <lineage>
        <taxon>Viruses</taxon>
        <taxon>Duplodnaviria</taxon>
        <taxon>Heunggongvirae</taxon>
        <taxon>Uroviricota</taxon>
        <taxon>Caudoviricetes</taxon>
        <taxon>Autographivirales</taxon>
        <taxon>Autotranscriptaviridae</taxon>
        <taxon>Studiervirinae</taxon>
        <taxon>Ebriosvirus</taxon>
        <taxon>Ebriosvirus IME15</taxon>
        <taxon>Teseptimavirus IME15</taxon>
    </lineage>
</organism>
<reference evidence="1 2" key="1">
    <citation type="journal article" date="2012" name="J. Virol.">
        <title>Complete Genome Sequence of IME15, the First T7-Like Bacteriophage Lytic to Pan-Antibiotic-Resistant Stenotrophomonas maltophilia.</title>
        <authorList>
            <person name="Huang Y."/>
            <person name="Fan H."/>
            <person name="Pei G."/>
            <person name="Fan H."/>
            <person name="Zhang Z."/>
            <person name="An X."/>
            <person name="Mi Z."/>
            <person name="Shi T."/>
            <person name="Tong Y."/>
        </authorList>
    </citation>
    <scope>NUCLEOTIDE SEQUENCE [LARGE SCALE GENOMIC DNA]</scope>
    <source>
        <strain evidence="1">IME15</strain>
    </source>
</reference>
<proteinExistence type="predicted"/>
<name>K4NXN6_9CAUD</name>
<dbReference type="InterPro" id="IPR035156">
    <property type="entry name" value="DUF5471"/>
</dbReference>
<dbReference type="Proteomes" id="UP000009196">
    <property type="component" value="Segment"/>
</dbReference>
<accession>K4NXN6</accession>
<dbReference type="Pfam" id="PF17565">
    <property type="entry name" value="DUF5471"/>
    <property type="match status" value="1"/>
</dbReference>
<dbReference type="GeneID" id="13997185"/>
<keyword evidence="2" id="KW-1185">Reference proteome</keyword>
<dbReference type="EMBL" id="JX872508">
    <property type="protein sequence ID" value="AFV51456.1"/>
    <property type="molecule type" value="Genomic_DNA"/>
</dbReference>
<evidence type="ECO:0000313" key="2">
    <source>
        <dbReference type="Proteomes" id="UP000009196"/>
    </source>
</evidence>
<dbReference type="KEGG" id="vg:13997185"/>
<evidence type="ECO:0008006" key="3">
    <source>
        <dbReference type="Google" id="ProtNLM"/>
    </source>
</evidence>
<protein>
    <recommendedName>
        <fullName evidence="3">Gp4.3</fullName>
    </recommendedName>
</protein>
<sequence>MSIMKIIKGFGRIVVRMYNREAARLNKVARAEATLARELAERSNKLSANSMKNIDEAAKVASQAQELSKFFA</sequence>